<comment type="cofactor">
    <cofactor evidence="1 5 7">
        <name>pyridoxal 5'-phosphate</name>
        <dbReference type="ChEBI" id="CHEBI:597326"/>
    </cofactor>
</comment>
<reference evidence="10 11" key="1">
    <citation type="submission" date="2024-11" db="EMBL/GenBank/DDBJ databases">
        <title>First Report of Moraxella oculi in Brazil in an Infectious Bovine Keratoconjunctivitis Outbreak.</title>
        <authorList>
            <person name="Carvalho C.V."/>
            <person name="Domingues R."/>
            <person name="Coutinho C."/>
            <person name="Honorio N.T.B.S."/>
            <person name="Faza D.R.L.R."/>
            <person name="Carvalho W.A."/>
            <person name="Machado A.B.F."/>
            <person name="Martins M.F."/>
            <person name="Gaspar E.B."/>
        </authorList>
    </citation>
    <scope>NUCLEOTIDE SEQUENCE [LARGE SCALE GENOMIC DNA]</scope>
    <source>
        <strain evidence="10 11">2117LE</strain>
    </source>
</reference>
<protein>
    <recommendedName>
        <fullName evidence="5 6">Diaminopimelate decarboxylase</fullName>
        <shortName evidence="5">DAP decarboxylase</shortName>
        <shortName evidence="5">DAPDC</shortName>
        <ecNumber evidence="5 6">4.1.1.20</ecNumber>
    </recommendedName>
</protein>
<feature type="domain" description="Orn/DAP/Arg decarboxylase 2 C-terminal" evidence="8">
    <location>
        <begin position="54"/>
        <end position="399"/>
    </location>
</feature>
<dbReference type="NCBIfam" id="TIGR01048">
    <property type="entry name" value="lysA"/>
    <property type="match status" value="1"/>
</dbReference>
<evidence type="ECO:0000256" key="7">
    <source>
        <dbReference type="RuleBase" id="RU003738"/>
    </source>
</evidence>
<keyword evidence="2 5" id="KW-0210">Decarboxylase</keyword>
<evidence type="ECO:0000256" key="3">
    <source>
        <dbReference type="ARBA" id="ARBA00022898"/>
    </source>
</evidence>
<organism evidence="10 11">
    <name type="scientific">Moraxella oculi</name>
    <dbReference type="NCBI Taxonomy" id="2940516"/>
    <lineage>
        <taxon>Bacteria</taxon>
        <taxon>Pseudomonadati</taxon>
        <taxon>Pseudomonadota</taxon>
        <taxon>Gammaproteobacteria</taxon>
        <taxon>Moraxellales</taxon>
        <taxon>Moraxellaceae</taxon>
        <taxon>Moraxella</taxon>
    </lineage>
</organism>
<dbReference type="InterPro" id="IPR000183">
    <property type="entry name" value="Orn/DAP/Arg_de-COase"/>
</dbReference>
<dbReference type="InterPro" id="IPR029066">
    <property type="entry name" value="PLP-binding_barrel"/>
</dbReference>
<keyword evidence="5" id="KW-0028">Amino-acid biosynthesis</keyword>
<feature type="binding site" evidence="5">
    <location>
        <position position="305"/>
    </location>
    <ligand>
        <name>substrate</name>
    </ligand>
</feature>
<feature type="binding site" evidence="5">
    <location>
        <position position="345"/>
    </location>
    <ligand>
        <name>substrate</name>
    </ligand>
</feature>
<accession>A0ABW8U6L6</accession>
<sequence>MNFDVASRYADDTLHIDANKLIQALPFIDYHDGLLHIDGVSSKTLIDTYGTPLYVYSKHALLANYTAYVESFSALNDVQICYAVKANSNLAVLSTLAKAGAGFDIVSVGELHRVIKAGGDVSRVVYSGVGKTAQDIQIALQAGVGCFNVEAISELDVINHVAKMLGKTAPISIRINPDVDAKTHPYISTGMKDNKFGITHQMALSAYEYAKSLENIKIVGIDCHIGSQLTEVQPFVDALDKVIELIEELHDHGIRLQHIDLGGGLGVRYVDENPVSVHDFAEALLPKLLVLQTKYNLGLYLEPGRNIAANAGVLLTTVDVLKPTEHRNFAIVDASMSELIRPALYESVMAIIPTKLNADDADMKVWDVVGTVCESSDFLGKNRALALQVGDVLAITGAGAYGFTMSSNYNSRPRPAEVMVDGGLHRLVRMRESMEDLWRGESV</sequence>
<dbReference type="Proteomes" id="UP001624684">
    <property type="component" value="Unassembled WGS sequence"/>
</dbReference>
<feature type="binding site" evidence="5">
    <location>
        <position position="341"/>
    </location>
    <ligand>
        <name>substrate</name>
    </ligand>
</feature>
<evidence type="ECO:0000256" key="2">
    <source>
        <dbReference type="ARBA" id="ARBA00022793"/>
    </source>
</evidence>
<name>A0ABW8U6L6_9GAMM</name>
<evidence type="ECO:0000313" key="11">
    <source>
        <dbReference type="Proteomes" id="UP001624684"/>
    </source>
</evidence>
<dbReference type="EMBL" id="JBJJXE010000011">
    <property type="protein sequence ID" value="MFL1732768.1"/>
    <property type="molecule type" value="Genomic_DNA"/>
</dbReference>
<dbReference type="PRINTS" id="PR01179">
    <property type="entry name" value="ODADCRBXLASE"/>
</dbReference>
<evidence type="ECO:0000259" key="8">
    <source>
        <dbReference type="Pfam" id="PF00278"/>
    </source>
</evidence>
<keyword evidence="4 5" id="KW-0456">Lyase</keyword>
<evidence type="ECO:0000259" key="9">
    <source>
        <dbReference type="Pfam" id="PF02784"/>
    </source>
</evidence>
<dbReference type="Gene3D" id="2.40.37.10">
    <property type="entry name" value="Lyase, Ornithine Decarboxylase, Chain A, domain 1"/>
    <property type="match status" value="1"/>
</dbReference>
<dbReference type="RefSeq" id="WP_407069332.1">
    <property type="nucleotide sequence ID" value="NZ_JBJJXE010000011.1"/>
</dbReference>
<feature type="domain" description="Orn/DAP/Arg decarboxylase 2 N-terminal" evidence="9">
    <location>
        <begin position="73"/>
        <end position="309"/>
    </location>
</feature>
<comment type="subunit">
    <text evidence="5">Homodimer.</text>
</comment>
<evidence type="ECO:0000256" key="1">
    <source>
        <dbReference type="ARBA" id="ARBA00001933"/>
    </source>
</evidence>
<feature type="modified residue" description="N6-(pyridoxal phosphate)lysine" evidence="5">
    <location>
        <position position="85"/>
    </location>
</feature>
<dbReference type="InterPro" id="IPR022643">
    <property type="entry name" value="De-COase2_C"/>
</dbReference>
<dbReference type="SUPFAM" id="SSF50621">
    <property type="entry name" value="Alanine racemase C-terminal domain-like"/>
    <property type="match status" value="1"/>
</dbReference>
<dbReference type="CDD" id="cd06828">
    <property type="entry name" value="PLPDE_III_DapDC"/>
    <property type="match status" value="1"/>
</dbReference>
<evidence type="ECO:0000256" key="6">
    <source>
        <dbReference type="NCBIfam" id="TIGR01048"/>
    </source>
</evidence>
<dbReference type="GO" id="GO:0008836">
    <property type="term" value="F:diaminopimelate decarboxylase activity"/>
    <property type="evidence" value="ECO:0007669"/>
    <property type="project" value="UniProtKB-EC"/>
</dbReference>
<dbReference type="Pfam" id="PF00278">
    <property type="entry name" value="Orn_DAP_Arg_deC"/>
    <property type="match status" value="1"/>
</dbReference>
<comment type="catalytic activity">
    <reaction evidence="5 7">
        <text>meso-2,6-diaminopimelate + H(+) = L-lysine + CO2</text>
        <dbReference type="Rhea" id="RHEA:15101"/>
        <dbReference type="ChEBI" id="CHEBI:15378"/>
        <dbReference type="ChEBI" id="CHEBI:16526"/>
        <dbReference type="ChEBI" id="CHEBI:32551"/>
        <dbReference type="ChEBI" id="CHEBI:57791"/>
        <dbReference type="EC" id="4.1.1.20"/>
    </reaction>
</comment>
<feature type="binding site" evidence="5">
    <location>
        <position position="264"/>
    </location>
    <ligand>
        <name>pyridoxal 5'-phosphate</name>
        <dbReference type="ChEBI" id="CHEBI:597326"/>
    </ligand>
</feature>
<proteinExistence type="inferred from homology"/>
<dbReference type="PROSITE" id="PS00879">
    <property type="entry name" value="ODR_DC_2_2"/>
    <property type="match status" value="1"/>
</dbReference>
<dbReference type="PRINTS" id="PR01181">
    <property type="entry name" value="DAPDCRBXLASE"/>
</dbReference>
<feature type="binding site" evidence="5">
    <location>
        <position position="401"/>
    </location>
    <ligand>
        <name>substrate</name>
    </ligand>
</feature>
<feature type="binding site" evidence="5">
    <location>
        <position position="401"/>
    </location>
    <ligand>
        <name>pyridoxal 5'-phosphate</name>
        <dbReference type="ChEBI" id="CHEBI:597326"/>
    </ligand>
</feature>
<dbReference type="SUPFAM" id="SSF51419">
    <property type="entry name" value="PLP-binding barrel"/>
    <property type="match status" value="1"/>
</dbReference>
<gene>
    <name evidence="5 10" type="primary">lysA</name>
    <name evidence="10" type="ORF">ACJHVH_07150</name>
</gene>
<dbReference type="InterPro" id="IPR022653">
    <property type="entry name" value="De-COase2_pyr-phos_BS"/>
</dbReference>
<dbReference type="InterPro" id="IPR009006">
    <property type="entry name" value="Ala_racemase/Decarboxylase_C"/>
</dbReference>
<dbReference type="Pfam" id="PF02784">
    <property type="entry name" value="Orn_Arg_deC_N"/>
    <property type="match status" value="1"/>
</dbReference>
<dbReference type="Gene3D" id="3.20.20.10">
    <property type="entry name" value="Alanine racemase"/>
    <property type="match status" value="1"/>
</dbReference>
<comment type="caution">
    <text evidence="10">The sequence shown here is derived from an EMBL/GenBank/DDBJ whole genome shotgun (WGS) entry which is preliminary data.</text>
</comment>
<dbReference type="InterPro" id="IPR002986">
    <property type="entry name" value="DAP_deCOOHase_LysA"/>
</dbReference>
<keyword evidence="3 5" id="KW-0663">Pyridoxal phosphate</keyword>
<comment type="similarity">
    <text evidence="5">Belongs to the Orn/Lys/Arg decarboxylase class-II family. LysA subfamily.</text>
</comment>
<dbReference type="InterPro" id="IPR022644">
    <property type="entry name" value="De-COase2_N"/>
</dbReference>
<comment type="function">
    <text evidence="5">Specifically catalyzes the decarboxylation of meso-diaminopimelate (meso-DAP) to L-lysine.</text>
</comment>
<keyword evidence="11" id="KW-1185">Reference proteome</keyword>
<evidence type="ECO:0000256" key="5">
    <source>
        <dbReference type="HAMAP-Rule" id="MF_02120"/>
    </source>
</evidence>
<dbReference type="HAMAP" id="MF_02120">
    <property type="entry name" value="LysA"/>
    <property type="match status" value="1"/>
</dbReference>
<dbReference type="PANTHER" id="PTHR43727:SF2">
    <property type="entry name" value="GROUP IV DECARBOXYLASE"/>
    <property type="match status" value="1"/>
</dbReference>
<dbReference type="EC" id="4.1.1.20" evidence="5 6"/>
<dbReference type="InterPro" id="IPR022657">
    <property type="entry name" value="De-COase2_CS"/>
</dbReference>
<evidence type="ECO:0000313" key="10">
    <source>
        <dbReference type="EMBL" id="MFL1732768.1"/>
    </source>
</evidence>
<comment type="pathway">
    <text evidence="5 7">Amino-acid biosynthesis; L-lysine biosynthesis via DAP pathway; L-lysine from DL-2,6-diaminopimelate: step 1/1.</text>
</comment>
<keyword evidence="5 7" id="KW-0457">Lysine biosynthesis</keyword>
<dbReference type="PROSITE" id="PS00878">
    <property type="entry name" value="ODR_DC_2_1"/>
    <property type="match status" value="1"/>
</dbReference>
<feature type="binding site" evidence="5">
    <location>
        <position position="374"/>
    </location>
    <ligand>
        <name>substrate</name>
    </ligand>
</feature>
<feature type="binding site" evidence="5">
    <location>
        <begin position="302"/>
        <end position="305"/>
    </location>
    <ligand>
        <name>pyridoxal 5'-phosphate</name>
        <dbReference type="ChEBI" id="CHEBI:597326"/>
    </ligand>
</feature>
<dbReference type="PANTHER" id="PTHR43727">
    <property type="entry name" value="DIAMINOPIMELATE DECARBOXYLASE"/>
    <property type="match status" value="1"/>
</dbReference>
<evidence type="ECO:0000256" key="4">
    <source>
        <dbReference type="ARBA" id="ARBA00023239"/>
    </source>
</evidence>